<dbReference type="InterPro" id="IPR002048">
    <property type="entry name" value="EF_hand_dom"/>
</dbReference>
<keyword evidence="9" id="KW-0809">Transit peptide</keyword>
<keyword evidence="6" id="KW-0677">Repeat</keyword>
<dbReference type="InterPro" id="IPR011992">
    <property type="entry name" value="EF-hand-dom_pair"/>
</dbReference>
<evidence type="ECO:0000256" key="15">
    <source>
        <dbReference type="SAM" id="Phobius"/>
    </source>
</evidence>
<evidence type="ECO:0000256" key="5">
    <source>
        <dbReference type="ARBA" id="ARBA00022723"/>
    </source>
</evidence>
<evidence type="ECO:0000259" key="16">
    <source>
        <dbReference type="PROSITE" id="PS50222"/>
    </source>
</evidence>
<dbReference type="EMBL" id="MKKU01000035">
    <property type="protein sequence ID" value="RNF26610.1"/>
    <property type="molecule type" value="Genomic_DNA"/>
</dbReference>
<keyword evidence="5" id="KW-0479">Metal-binding</keyword>
<comment type="subcellular location">
    <subcellularLocation>
        <location evidence="1">Mitochondrion inner membrane</location>
    </subcellularLocation>
    <subcellularLocation>
        <location evidence="2">Mitochondrion intermembrane space</location>
    </subcellularLocation>
</comment>
<dbReference type="PANTHER" id="PTHR12294:SF1">
    <property type="entry name" value="CALCIUM UPTAKE PROTEIN 1, MITOCHONDRIAL"/>
    <property type="match status" value="1"/>
</dbReference>
<name>A0A3R7LE49_9TRYP</name>
<feature type="transmembrane region" description="Helical" evidence="15">
    <location>
        <begin position="7"/>
        <end position="30"/>
    </location>
</feature>
<keyword evidence="3" id="KW-0813">Transport</keyword>
<evidence type="ECO:0000256" key="3">
    <source>
        <dbReference type="ARBA" id="ARBA00022448"/>
    </source>
</evidence>
<dbReference type="Gene3D" id="1.10.238.10">
    <property type="entry name" value="EF-hand"/>
    <property type="match status" value="1"/>
</dbReference>
<dbReference type="GO" id="GO:0036444">
    <property type="term" value="P:calcium import into the mitochondrion"/>
    <property type="evidence" value="ECO:0007669"/>
    <property type="project" value="TreeGrafter"/>
</dbReference>
<dbReference type="SMART" id="SM00054">
    <property type="entry name" value="EFh"/>
    <property type="match status" value="3"/>
</dbReference>
<accession>A0A3R7LE49</accession>
<dbReference type="InterPro" id="IPR018247">
    <property type="entry name" value="EF_Hand_1_Ca_BS"/>
</dbReference>
<evidence type="ECO:0000256" key="11">
    <source>
        <dbReference type="ARBA" id="ARBA00023128"/>
    </source>
</evidence>
<dbReference type="GO" id="GO:1990246">
    <property type="term" value="C:uniplex complex"/>
    <property type="evidence" value="ECO:0007669"/>
    <property type="project" value="TreeGrafter"/>
</dbReference>
<dbReference type="RefSeq" id="XP_029231816.1">
    <property type="nucleotide sequence ID" value="XM_029368080.1"/>
</dbReference>
<dbReference type="GO" id="GO:0005758">
    <property type="term" value="C:mitochondrial intermembrane space"/>
    <property type="evidence" value="ECO:0007669"/>
    <property type="project" value="UniProtKB-SubCell"/>
</dbReference>
<feature type="domain" description="EF-hand" evidence="16">
    <location>
        <begin position="137"/>
        <end position="172"/>
    </location>
</feature>
<protein>
    <recommendedName>
        <fullName evidence="16">EF-hand domain-containing protein</fullName>
    </recommendedName>
</protein>
<sequence>MAATRRISTAAIATTGLLFGGGGLVAYAWWRQSAYATDSYGQHHSFRALAPTDPRARFHYYAARNADGSEVLDPAGLIACLCLLDEESRQSLASEGQDHLPPHVRQRLEHVFHLVDVDNDSSFSYDEFCILLTLLSTRRHHLELAFGVFDRDEDGRLSRREFRHLLNALMVDPAVHVIKRRHSPNQQRPTTDLSSGVSFAPIAAGSEASRQRKSGASTVTGDALLTSPLAEHFFGVHGENGISLDEFWLLLRELRREVWAVEFGLRDPRNTGQITLQDLRRIIFRGGVTERRRSTVDGVSDAQEELLEERTGISPEKEFISWGFYLKLLDVLCECDAVAHAMNLALRAKLPGAIATRLEQQQQPPPPPPEFKKRRANSSLQGNGECELDGAELYRVLEACKGLSHLTREDADRLVRIFYLDRSGKLSPAEFAQACELRTTFFTSRQPRFAEPRRNAVQQFIFCMQQLE</sequence>
<keyword evidence="7" id="KW-0999">Mitochondrion inner membrane</keyword>
<organism evidence="17 18">
    <name type="scientific">Trypanosoma conorhini</name>
    <dbReference type="NCBI Taxonomy" id="83891"/>
    <lineage>
        <taxon>Eukaryota</taxon>
        <taxon>Discoba</taxon>
        <taxon>Euglenozoa</taxon>
        <taxon>Kinetoplastea</taxon>
        <taxon>Metakinetoplastina</taxon>
        <taxon>Trypanosomatida</taxon>
        <taxon>Trypanosomatidae</taxon>
        <taxon>Trypanosoma</taxon>
    </lineage>
</organism>
<dbReference type="PROSITE" id="PS50222">
    <property type="entry name" value="EF_HAND_2"/>
    <property type="match status" value="1"/>
</dbReference>
<evidence type="ECO:0000313" key="17">
    <source>
        <dbReference type="EMBL" id="RNF26610.1"/>
    </source>
</evidence>
<evidence type="ECO:0000256" key="1">
    <source>
        <dbReference type="ARBA" id="ARBA00004273"/>
    </source>
</evidence>
<keyword evidence="11" id="KW-0496">Mitochondrion</keyword>
<comment type="similarity">
    <text evidence="13">Belongs to the MICU1 family. MICU1 subfamily.</text>
</comment>
<reference evidence="17 18" key="1">
    <citation type="journal article" date="2018" name="BMC Genomics">
        <title>Genomic comparison of Trypanosoma conorhini and Trypanosoma rangeli to Trypanosoma cruzi strains of high and low virulence.</title>
        <authorList>
            <person name="Bradwell K.R."/>
            <person name="Koparde V.N."/>
            <person name="Matveyev A.V."/>
            <person name="Serrano M.G."/>
            <person name="Alves J.M."/>
            <person name="Parikh H."/>
            <person name="Huang B."/>
            <person name="Lee V."/>
            <person name="Espinosa-Alvarez O."/>
            <person name="Ortiz P.A."/>
            <person name="Costa-Martins A.G."/>
            <person name="Teixeira M.M."/>
            <person name="Buck G.A."/>
        </authorList>
    </citation>
    <scope>NUCLEOTIDE SEQUENCE [LARGE SCALE GENOMIC DNA]</scope>
    <source>
        <strain evidence="17 18">025E</strain>
    </source>
</reference>
<dbReference type="GO" id="GO:0005509">
    <property type="term" value="F:calcium ion binding"/>
    <property type="evidence" value="ECO:0007669"/>
    <property type="project" value="InterPro"/>
</dbReference>
<keyword evidence="8" id="KW-0106">Calcium</keyword>
<dbReference type="InterPro" id="IPR039800">
    <property type="entry name" value="MICU1/2/3"/>
</dbReference>
<dbReference type="SUPFAM" id="SSF47473">
    <property type="entry name" value="EF-hand"/>
    <property type="match status" value="2"/>
</dbReference>
<dbReference type="OrthoDB" id="186625at2759"/>
<keyword evidence="15" id="KW-0812">Transmembrane</keyword>
<keyword evidence="4" id="KW-0109">Calcium transport</keyword>
<evidence type="ECO:0000256" key="4">
    <source>
        <dbReference type="ARBA" id="ARBA00022568"/>
    </source>
</evidence>
<proteinExistence type="inferred from homology"/>
<keyword evidence="18" id="KW-1185">Reference proteome</keyword>
<evidence type="ECO:0000256" key="12">
    <source>
        <dbReference type="ARBA" id="ARBA00023136"/>
    </source>
</evidence>
<comment type="caution">
    <text evidence="17">The sequence shown here is derived from an EMBL/GenBank/DDBJ whole genome shotgun (WGS) entry which is preliminary data.</text>
</comment>
<dbReference type="Pfam" id="PF13833">
    <property type="entry name" value="EF-hand_8"/>
    <property type="match status" value="1"/>
</dbReference>
<feature type="region of interest" description="Disordered" evidence="14">
    <location>
        <begin position="358"/>
        <end position="382"/>
    </location>
</feature>
<evidence type="ECO:0000256" key="8">
    <source>
        <dbReference type="ARBA" id="ARBA00022837"/>
    </source>
</evidence>
<evidence type="ECO:0000256" key="10">
    <source>
        <dbReference type="ARBA" id="ARBA00023065"/>
    </source>
</evidence>
<keyword evidence="15" id="KW-1133">Transmembrane helix</keyword>
<evidence type="ECO:0000256" key="6">
    <source>
        <dbReference type="ARBA" id="ARBA00022737"/>
    </source>
</evidence>
<dbReference type="GO" id="GO:0051560">
    <property type="term" value="P:mitochondrial calcium ion homeostasis"/>
    <property type="evidence" value="ECO:0007669"/>
    <property type="project" value="TreeGrafter"/>
</dbReference>
<dbReference type="Pfam" id="PF13202">
    <property type="entry name" value="EF-hand_5"/>
    <property type="match status" value="1"/>
</dbReference>
<evidence type="ECO:0000256" key="9">
    <source>
        <dbReference type="ARBA" id="ARBA00022946"/>
    </source>
</evidence>
<keyword evidence="12 15" id="KW-0472">Membrane</keyword>
<dbReference type="GeneID" id="40314753"/>
<gene>
    <name evidence="17" type="ORF">Tco025E_01142</name>
</gene>
<evidence type="ECO:0000256" key="13">
    <source>
        <dbReference type="ARBA" id="ARBA00038333"/>
    </source>
</evidence>
<evidence type="ECO:0000256" key="14">
    <source>
        <dbReference type="SAM" id="MobiDB-lite"/>
    </source>
</evidence>
<evidence type="ECO:0000313" key="18">
    <source>
        <dbReference type="Proteomes" id="UP000284403"/>
    </source>
</evidence>
<keyword evidence="10" id="KW-0406">Ion transport</keyword>
<evidence type="ECO:0000256" key="2">
    <source>
        <dbReference type="ARBA" id="ARBA00004569"/>
    </source>
</evidence>
<dbReference type="PANTHER" id="PTHR12294">
    <property type="entry name" value="EF HAND DOMAIN FAMILY A1,A2-RELATED"/>
    <property type="match status" value="1"/>
</dbReference>
<dbReference type="PROSITE" id="PS00018">
    <property type="entry name" value="EF_HAND_1"/>
    <property type="match status" value="1"/>
</dbReference>
<dbReference type="AlphaFoldDB" id="A0A3R7LE49"/>
<evidence type="ECO:0000256" key="7">
    <source>
        <dbReference type="ARBA" id="ARBA00022792"/>
    </source>
</evidence>
<dbReference type="Proteomes" id="UP000284403">
    <property type="component" value="Unassembled WGS sequence"/>
</dbReference>